<keyword evidence="3" id="KW-1185">Reference proteome</keyword>
<dbReference type="STRING" id="1193713.GCA_001636315_04913"/>
<keyword evidence="2" id="KW-0808">Transferase</keyword>
<protein>
    <submittedName>
        <fullName evidence="2">GNAT family N-acetyltransferase</fullName>
    </submittedName>
</protein>
<dbReference type="Gene3D" id="3.40.630.30">
    <property type="match status" value="1"/>
</dbReference>
<organism evidence="2 3">
    <name type="scientific">Neobacillus mesonae</name>
    <dbReference type="NCBI Taxonomy" id="1193713"/>
    <lineage>
        <taxon>Bacteria</taxon>
        <taxon>Bacillati</taxon>
        <taxon>Bacillota</taxon>
        <taxon>Bacilli</taxon>
        <taxon>Bacillales</taxon>
        <taxon>Bacillaceae</taxon>
        <taxon>Neobacillus</taxon>
    </lineage>
</organism>
<dbReference type="PROSITE" id="PS51186">
    <property type="entry name" value="GNAT"/>
    <property type="match status" value="1"/>
</dbReference>
<dbReference type="GO" id="GO:0016747">
    <property type="term" value="F:acyltransferase activity, transferring groups other than amino-acyl groups"/>
    <property type="evidence" value="ECO:0007669"/>
    <property type="project" value="InterPro"/>
</dbReference>
<dbReference type="EMBL" id="CP022572">
    <property type="protein sequence ID" value="AZU62018.1"/>
    <property type="molecule type" value="Genomic_DNA"/>
</dbReference>
<evidence type="ECO:0000313" key="3">
    <source>
        <dbReference type="Proteomes" id="UP000282892"/>
    </source>
</evidence>
<dbReference type="InterPro" id="IPR000182">
    <property type="entry name" value="GNAT_dom"/>
</dbReference>
<sequence length="135" mass="15342">MEETINYTAQPPEDFQLVQTLYESLGWNSLNLTVEELERMCKQSWYAVYAFDAQQLVGMARVISDGVITGVICGVGVSPPYQSKGIGKELMQRVIAHCEQHRVIPQLMCVENLEPYYETLGFEQFSTGMVIKINR</sequence>
<dbReference type="PANTHER" id="PTHR43233">
    <property type="entry name" value="FAMILY N-ACETYLTRANSFERASE, PUTATIVE (AFU_ORTHOLOGUE AFUA_6G03350)-RELATED"/>
    <property type="match status" value="1"/>
</dbReference>
<dbReference type="KEGG" id="nmk:CHR53_12400"/>
<dbReference type="OrthoDB" id="9775804at2"/>
<accession>A0A3Q9QUZ3</accession>
<dbReference type="SUPFAM" id="SSF55729">
    <property type="entry name" value="Acyl-CoA N-acyltransferases (Nat)"/>
    <property type="match status" value="1"/>
</dbReference>
<name>A0A3Q9QUZ3_9BACI</name>
<dbReference type="AlphaFoldDB" id="A0A3Q9QUZ3"/>
<dbReference type="PANTHER" id="PTHR43233:SF1">
    <property type="entry name" value="FAMILY N-ACETYLTRANSFERASE, PUTATIVE (AFU_ORTHOLOGUE AFUA_6G03350)-RELATED"/>
    <property type="match status" value="1"/>
</dbReference>
<reference evidence="2 3" key="1">
    <citation type="submission" date="2017-07" db="EMBL/GenBank/DDBJ databases">
        <title>The complete genome sequence of Bacillus mesonae strain H20-5, an efficient strain improving plant abiotic stress resistance.</title>
        <authorList>
            <person name="Kim S.Y."/>
            <person name="Song H."/>
            <person name="Sang M.K."/>
            <person name="Weon H.-Y."/>
            <person name="Song J."/>
        </authorList>
    </citation>
    <scope>NUCLEOTIDE SEQUENCE [LARGE SCALE GENOMIC DNA]</scope>
    <source>
        <strain evidence="2 3">H20-5</strain>
    </source>
</reference>
<proteinExistence type="predicted"/>
<dbReference type="Proteomes" id="UP000282892">
    <property type="component" value="Chromosome"/>
</dbReference>
<feature type="domain" description="N-acetyltransferase" evidence="1">
    <location>
        <begin position="5"/>
        <end position="135"/>
    </location>
</feature>
<evidence type="ECO:0000259" key="1">
    <source>
        <dbReference type="PROSITE" id="PS51186"/>
    </source>
</evidence>
<dbReference type="RefSeq" id="WP_066398065.1">
    <property type="nucleotide sequence ID" value="NZ_CP022572.1"/>
</dbReference>
<dbReference type="Pfam" id="PF13673">
    <property type="entry name" value="Acetyltransf_10"/>
    <property type="match status" value="1"/>
</dbReference>
<evidence type="ECO:0000313" key="2">
    <source>
        <dbReference type="EMBL" id="AZU62018.1"/>
    </source>
</evidence>
<dbReference type="CDD" id="cd04301">
    <property type="entry name" value="NAT_SF"/>
    <property type="match status" value="1"/>
</dbReference>
<dbReference type="InterPro" id="IPR053144">
    <property type="entry name" value="Acetyltransferase_Butenolide"/>
</dbReference>
<gene>
    <name evidence="2" type="ORF">CHR53_12400</name>
</gene>
<dbReference type="InterPro" id="IPR016181">
    <property type="entry name" value="Acyl_CoA_acyltransferase"/>
</dbReference>